<dbReference type="eggNOG" id="KOG2681">
    <property type="taxonomic scope" value="Eukaryota"/>
</dbReference>
<dbReference type="AlphaFoldDB" id="K0RIS7"/>
<name>K0RIS7_THAOC</name>
<accession>K0RIS7</accession>
<dbReference type="GO" id="GO:0008832">
    <property type="term" value="F:dGTPase activity"/>
    <property type="evidence" value="ECO:0007669"/>
    <property type="project" value="TreeGrafter"/>
</dbReference>
<feature type="domain" description="HD/PDEase" evidence="1">
    <location>
        <begin position="63"/>
        <end position="196"/>
    </location>
</feature>
<dbReference type="CDD" id="cd00077">
    <property type="entry name" value="HDc"/>
    <property type="match status" value="1"/>
</dbReference>
<dbReference type="OrthoDB" id="9991235at2759"/>
<dbReference type="SUPFAM" id="SSF109604">
    <property type="entry name" value="HD-domain/PDEase-like"/>
    <property type="match status" value="1"/>
</dbReference>
<dbReference type="Gene3D" id="1.10.3210.10">
    <property type="entry name" value="Hypothetical protein af1432"/>
    <property type="match status" value="1"/>
</dbReference>
<sequence>MYKAKEDSRKVGAEHTVDREANDTIHNVIHIEPAVQTVLDTPPVQRLANLKQLGCAFNTYPCCTHTRKEHSLGVMELAGRMVSNLSSKQPKLNISAKDILCIRLAGLCHDLGHGPFSHGYEAFLEAVRKNETENPDQYKDRNDRFVQEFGVDIPQLPSRYEHEETSLVMIDSLLASIGLEIDLSNLDEPLKQIGGGIDSKQFGTVYEWNGKIDTPFTSRDWVFIKEAIYGGALPKSHAPSGQGQSDFVGRPREKEFLYDIVNNRHNGLDVDKIDYFERDGRASKTNESNNLKFLTDSFVGRGRYQGIGIDEEQEFLMICYPHKMISPANQFFQTRKRNHEAIYTHKKTKAAELQMVDLLLEADKHFSMLMSTQLDDPSAFPVPSSFDDFCYEMLPISRAWMHPNLFLRTDDTIVSLIENMAISSGNPLGRLRRLINDRRMHRMYKSVFEVELGELDDDLWGQSEDVIANELMLEQTLAQSMRGHKGSGDEGQLNGDQKQQVLTRADFIVDKREIHCGRKAQNPVAQMRFLKNKADKVSLHGSPDKLPLCGELETVPLDTPRSFLSTHREDREEAANPNTEMKLFFDEEEESFRSELQSQSQGQILTQDVAADLDSSPAPSRKRSYSEESINGALARRKLYK</sequence>
<dbReference type="OMA" id="PISRAWM"/>
<dbReference type="InterPro" id="IPR050135">
    <property type="entry name" value="dGTPase-like"/>
</dbReference>
<proteinExistence type="predicted"/>
<dbReference type="Gene3D" id="3.30.70.2760">
    <property type="match status" value="1"/>
</dbReference>
<dbReference type="PANTHER" id="PTHR11373">
    <property type="entry name" value="DEOXYNUCLEOSIDE TRIPHOSPHATE TRIPHOSPHOHYDROLASE"/>
    <property type="match status" value="1"/>
</dbReference>
<dbReference type="Pfam" id="PF01966">
    <property type="entry name" value="HD"/>
    <property type="match status" value="1"/>
</dbReference>
<dbReference type="EMBL" id="AGNL01045396">
    <property type="protein sequence ID" value="EJK48806.1"/>
    <property type="molecule type" value="Genomic_DNA"/>
</dbReference>
<evidence type="ECO:0000313" key="2">
    <source>
        <dbReference type="EMBL" id="EJK48806.1"/>
    </source>
</evidence>
<organism evidence="2 3">
    <name type="scientific">Thalassiosira oceanica</name>
    <name type="common">Marine diatom</name>
    <dbReference type="NCBI Taxonomy" id="159749"/>
    <lineage>
        <taxon>Eukaryota</taxon>
        <taxon>Sar</taxon>
        <taxon>Stramenopiles</taxon>
        <taxon>Ochrophyta</taxon>
        <taxon>Bacillariophyta</taxon>
        <taxon>Coscinodiscophyceae</taxon>
        <taxon>Thalassiosirophycidae</taxon>
        <taxon>Thalassiosirales</taxon>
        <taxon>Thalassiosiraceae</taxon>
        <taxon>Thalassiosira</taxon>
    </lineage>
</organism>
<dbReference type="GO" id="GO:0006203">
    <property type="term" value="P:dGTP catabolic process"/>
    <property type="evidence" value="ECO:0007669"/>
    <property type="project" value="TreeGrafter"/>
</dbReference>
<dbReference type="Proteomes" id="UP000266841">
    <property type="component" value="Unassembled WGS sequence"/>
</dbReference>
<reference evidence="2 3" key="1">
    <citation type="journal article" date="2012" name="Genome Biol.">
        <title>Genome and low-iron response of an oceanic diatom adapted to chronic iron limitation.</title>
        <authorList>
            <person name="Lommer M."/>
            <person name="Specht M."/>
            <person name="Roy A.S."/>
            <person name="Kraemer L."/>
            <person name="Andreson R."/>
            <person name="Gutowska M.A."/>
            <person name="Wolf J."/>
            <person name="Bergner S.V."/>
            <person name="Schilhabel M.B."/>
            <person name="Klostermeier U.C."/>
            <person name="Beiko R.G."/>
            <person name="Rosenstiel P."/>
            <person name="Hippler M."/>
            <person name="Laroche J."/>
        </authorList>
    </citation>
    <scope>NUCLEOTIDE SEQUENCE [LARGE SCALE GENOMIC DNA]</scope>
    <source>
        <strain evidence="2 3">CCMP1005</strain>
    </source>
</reference>
<dbReference type="SMART" id="SM00471">
    <property type="entry name" value="HDc"/>
    <property type="match status" value="1"/>
</dbReference>
<gene>
    <name evidence="2" type="ORF">THAOC_32367</name>
</gene>
<evidence type="ECO:0000313" key="3">
    <source>
        <dbReference type="Proteomes" id="UP000266841"/>
    </source>
</evidence>
<dbReference type="PANTHER" id="PTHR11373:SF4">
    <property type="entry name" value="DEOXYNUCLEOSIDE TRIPHOSPHATE TRIPHOSPHOHYDROLASE SAMHD1"/>
    <property type="match status" value="1"/>
</dbReference>
<dbReference type="InterPro" id="IPR006674">
    <property type="entry name" value="HD_domain"/>
</dbReference>
<dbReference type="InterPro" id="IPR003607">
    <property type="entry name" value="HD/PDEase_dom"/>
</dbReference>
<keyword evidence="3" id="KW-1185">Reference proteome</keyword>
<evidence type="ECO:0000259" key="1">
    <source>
        <dbReference type="SMART" id="SM00471"/>
    </source>
</evidence>
<protein>
    <recommendedName>
        <fullName evidence="1">HD/PDEase domain-containing protein</fullName>
    </recommendedName>
</protein>
<dbReference type="GO" id="GO:0005634">
    <property type="term" value="C:nucleus"/>
    <property type="evidence" value="ECO:0007669"/>
    <property type="project" value="TreeGrafter"/>
</dbReference>
<comment type="caution">
    <text evidence="2">The sequence shown here is derived from an EMBL/GenBank/DDBJ whole genome shotgun (WGS) entry which is preliminary data.</text>
</comment>